<organism evidence="15 16">
    <name type="scientific">Lingula anatina</name>
    <name type="common">Brachiopod</name>
    <name type="synonym">Lingula unguis</name>
    <dbReference type="NCBI Taxonomy" id="7574"/>
    <lineage>
        <taxon>Eukaryota</taxon>
        <taxon>Metazoa</taxon>
        <taxon>Spiralia</taxon>
        <taxon>Lophotrochozoa</taxon>
        <taxon>Brachiopoda</taxon>
        <taxon>Linguliformea</taxon>
        <taxon>Lingulata</taxon>
        <taxon>Lingulida</taxon>
        <taxon>Linguloidea</taxon>
        <taxon>Lingulidae</taxon>
        <taxon>Lingula</taxon>
    </lineage>
</organism>
<evidence type="ECO:0000256" key="4">
    <source>
        <dbReference type="ARBA" id="ARBA00006840"/>
    </source>
</evidence>
<evidence type="ECO:0000256" key="13">
    <source>
        <dbReference type="PIRSR" id="PIRSR002419-1"/>
    </source>
</evidence>
<comment type="similarity">
    <text evidence="4 14">Belongs to the tetraspanin (TM4SF) family.</text>
</comment>
<dbReference type="InterPro" id="IPR008952">
    <property type="entry name" value="Tetraspanin_EC2_sf"/>
</dbReference>
<feature type="disulfide bond" evidence="13">
    <location>
        <begin position="160"/>
        <end position="195"/>
    </location>
</feature>
<keyword evidence="5" id="KW-1003">Cell membrane</keyword>
<accession>A0A1S3K8M2</accession>
<protein>
    <recommendedName>
        <fullName evidence="14">Tetraspanin</fullName>
    </recommendedName>
</protein>
<keyword evidence="10 14" id="KW-0472">Membrane</keyword>
<keyword evidence="6" id="KW-0963">Cytoplasm</keyword>
<dbReference type="AlphaFoldDB" id="A0A1S3K8M2"/>
<dbReference type="GO" id="GO:0005886">
    <property type="term" value="C:plasma membrane"/>
    <property type="evidence" value="ECO:0007669"/>
    <property type="project" value="UniProtKB-SubCell"/>
</dbReference>
<evidence type="ECO:0000256" key="1">
    <source>
        <dbReference type="ARBA" id="ARBA00004496"/>
    </source>
</evidence>
<gene>
    <name evidence="16" type="primary">LOC106179777</name>
</gene>
<evidence type="ECO:0000256" key="9">
    <source>
        <dbReference type="ARBA" id="ARBA00022989"/>
    </source>
</evidence>
<keyword evidence="15" id="KW-1185">Reference proteome</keyword>
<dbReference type="Proteomes" id="UP000085678">
    <property type="component" value="Unplaced"/>
</dbReference>
<dbReference type="GO" id="GO:0005912">
    <property type="term" value="C:adherens junction"/>
    <property type="evidence" value="ECO:0007669"/>
    <property type="project" value="UniProtKB-SubCell"/>
</dbReference>
<dbReference type="GO" id="GO:0046930">
    <property type="term" value="C:pore complex"/>
    <property type="evidence" value="ECO:0007669"/>
    <property type="project" value="UniProtKB-ARBA"/>
</dbReference>
<keyword evidence="11 13" id="KW-1015">Disulfide bond</keyword>
<name>A0A1S3K8M2_LINAN</name>
<dbReference type="GO" id="GO:0051604">
    <property type="term" value="P:protein maturation"/>
    <property type="evidence" value="ECO:0007669"/>
    <property type="project" value="UniProtKB-ARBA"/>
</dbReference>
<dbReference type="OrthoDB" id="2014092at2759"/>
<dbReference type="GO" id="GO:0005737">
    <property type="term" value="C:cytoplasm"/>
    <property type="evidence" value="ECO:0007669"/>
    <property type="project" value="UniProtKB-SubCell"/>
</dbReference>
<evidence type="ECO:0000256" key="8">
    <source>
        <dbReference type="ARBA" id="ARBA00022949"/>
    </source>
</evidence>
<evidence type="ECO:0000256" key="5">
    <source>
        <dbReference type="ARBA" id="ARBA00022475"/>
    </source>
</evidence>
<reference evidence="16" key="1">
    <citation type="submission" date="2025-08" db="UniProtKB">
        <authorList>
            <consortium name="RefSeq"/>
        </authorList>
    </citation>
    <scope>IDENTIFICATION</scope>
    <source>
        <tissue evidence="16">Gonads</tissue>
    </source>
</reference>
<keyword evidence="8" id="KW-0965">Cell junction</keyword>
<dbReference type="PRINTS" id="PR00259">
    <property type="entry name" value="TMFOUR"/>
</dbReference>
<proteinExistence type="inferred from homology"/>
<feature type="transmembrane region" description="Helical" evidence="14">
    <location>
        <begin position="246"/>
        <end position="270"/>
    </location>
</feature>
<dbReference type="GO" id="GO:0065003">
    <property type="term" value="P:protein-containing complex assembly"/>
    <property type="evidence" value="ECO:0007669"/>
    <property type="project" value="UniProtKB-ARBA"/>
</dbReference>
<feature type="transmembrane region" description="Helical" evidence="14">
    <location>
        <begin position="64"/>
        <end position="87"/>
    </location>
</feature>
<dbReference type="PANTHER" id="PTHR19282:SF431">
    <property type="entry name" value="TETRASPANIN 26A, ISOFORM B-RELATED"/>
    <property type="match status" value="1"/>
</dbReference>
<dbReference type="SUPFAM" id="SSF48652">
    <property type="entry name" value="Tetraspanin"/>
    <property type="match status" value="1"/>
</dbReference>
<dbReference type="GO" id="GO:0019899">
    <property type="term" value="F:enzyme binding"/>
    <property type="evidence" value="ECO:0007669"/>
    <property type="project" value="UniProtKB-ARBA"/>
</dbReference>
<keyword evidence="9 14" id="KW-1133">Transmembrane helix</keyword>
<evidence type="ECO:0000256" key="14">
    <source>
        <dbReference type="RuleBase" id="RU361218"/>
    </source>
</evidence>
<keyword evidence="12" id="KW-0325">Glycoprotein</keyword>
<evidence type="ECO:0000256" key="3">
    <source>
        <dbReference type="ARBA" id="ARBA00004651"/>
    </source>
</evidence>
<dbReference type="FunFam" id="1.10.1450.10:FF:000007">
    <property type="entry name" value="Tetraspanin"/>
    <property type="match status" value="1"/>
</dbReference>
<evidence type="ECO:0000313" key="16">
    <source>
        <dbReference type="RefSeq" id="XP_013418985.1"/>
    </source>
</evidence>
<keyword evidence="7 14" id="KW-0812">Transmembrane</keyword>
<feature type="disulfide bond" evidence="13">
    <location>
        <begin position="161"/>
        <end position="179"/>
    </location>
</feature>
<feature type="transmembrane region" description="Helical" evidence="14">
    <location>
        <begin position="22"/>
        <end position="44"/>
    </location>
</feature>
<comment type="subcellular location">
    <subcellularLocation>
        <location evidence="2">Cell junction</location>
        <location evidence="2">Adherens junction</location>
    </subcellularLocation>
    <subcellularLocation>
        <location evidence="3">Cell membrane</location>
        <topology evidence="3">Multi-pass membrane protein</topology>
    </subcellularLocation>
    <subcellularLocation>
        <location evidence="1">Cytoplasm</location>
    </subcellularLocation>
    <subcellularLocation>
        <location evidence="14">Membrane</location>
        <topology evidence="14">Multi-pass membrane protein</topology>
    </subcellularLocation>
</comment>
<dbReference type="InterPro" id="IPR018499">
    <property type="entry name" value="Tetraspanin/Peripherin"/>
</dbReference>
<evidence type="ECO:0000256" key="11">
    <source>
        <dbReference type="ARBA" id="ARBA00023157"/>
    </source>
</evidence>
<dbReference type="Gene3D" id="1.10.1450.10">
    <property type="entry name" value="Tetraspanin"/>
    <property type="match status" value="1"/>
</dbReference>
<sequence>MGCCGPEDDDTFVSPIVKYLMFFFNFFFWLVGGGLIGIGVWAYIEKERLGQSGSAEIESIYDLIFDVTIIVIILGIIIFILAFLGCLGSLRENVTLLKIFFILLIILFVLEVTGAVLAFVFSRDVKSKLTSVLKDEAVIRYRDDLDLQNIIDWIQKNFQCCGVGAESYKVWNLNPYFNCTDSNPSPEACGVPYSCCVKPTDIDKDLINTMCGYGVMKPDGGTSGVSGKIFEIGCIDAFLAIAEDNLYIIGGVVVGIAVVQLLAVFLARILSGQIEDTRNII</sequence>
<dbReference type="Pfam" id="PF00335">
    <property type="entry name" value="Tetraspanin"/>
    <property type="match status" value="1"/>
</dbReference>
<evidence type="ECO:0000256" key="2">
    <source>
        <dbReference type="ARBA" id="ARBA00004536"/>
    </source>
</evidence>
<evidence type="ECO:0000256" key="7">
    <source>
        <dbReference type="ARBA" id="ARBA00022692"/>
    </source>
</evidence>
<evidence type="ECO:0000256" key="12">
    <source>
        <dbReference type="ARBA" id="ARBA00023180"/>
    </source>
</evidence>
<evidence type="ECO:0000256" key="6">
    <source>
        <dbReference type="ARBA" id="ARBA00022490"/>
    </source>
</evidence>
<dbReference type="InterPro" id="IPR000301">
    <property type="entry name" value="Tetraspanin_animals"/>
</dbReference>
<dbReference type="GeneID" id="106179777"/>
<dbReference type="GO" id="GO:0072659">
    <property type="term" value="P:protein localization to plasma membrane"/>
    <property type="evidence" value="ECO:0007669"/>
    <property type="project" value="UniProtKB-ARBA"/>
</dbReference>
<evidence type="ECO:0000313" key="15">
    <source>
        <dbReference type="Proteomes" id="UP000085678"/>
    </source>
</evidence>
<feature type="transmembrane region" description="Helical" evidence="14">
    <location>
        <begin position="99"/>
        <end position="121"/>
    </location>
</feature>
<dbReference type="PIRSF" id="PIRSF002419">
    <property type="entry name" value="Tetraspanin"/>
    <property type="match status" value="1"/>
</dbReference>
<dbReference type="RefSeq" id="XP_013418985.1">
    <property type="nucleotide sequence ID" value="XM_013563531.2"/>
</dbReference>
<dbReference type="PANTHER" id="PTHR19282">
    <property type="entry name" value="TETRASPANIN"/>
    <property type="match status" value="1"/>
</dbReference>
<evidence type="ECO:0000256" key="10">
    <source>
        <dbReference type="ARBA" id="ARBA00023136"/>
    </source>
</evidence>